<feature type="signal peptide" evidence="1">
    <location>
        <begin position="1"/>
        <end position="23"/>
    </location>
</feature>
<keyword evidence="1" id="KW-0732">Signal</keyword>
<name>A0AAU7C8H6_9BACT</name>
<evidence type="ECO:0000313" key="2">
    <source>
        <dbReference type="EMBL" id="XBH01435.1"/>
    </source>
</evidence>
<dbReference type="SUPFAM" id="SSF56601">
    <property type="entry name" value="beta-lactamase/transpeptidase-like"/>
    <property type="match status" value="1"/>
</dbReference>
<organism evidence="2">
    <name type="scientific">Singulisphaera sp. Ch08</name>
    <dbReference type="NCBI Taxonomy" id="3120278"/>
    <lineage>
        <taxon>Bacteria</taxon>
        <taxon>Pseudomonadati</taxon>
        <taxon>Planctomycetota</taxon>
        <taxon>Planctomycetia</taxon>
        <taxon>Isosphaerales</taxon>
        <taxon>Isosphaeraceae</taxon>
        <taxon>Singulisphaera</taxon>
    </lineage>
</organism>
<protein>
    <recommendedName>
        <fullName evidence="3">Serine hydrolase</fullName>
    </recommendedName>
</protein>
<dbReference type="AlphaFoldDB" id="A0AAU7C8H6"/>
<dbReference type="InterPro" id="IPR012338">
    <property type="entry name" value="Beta-lactam/transpept-like"/>
</dbReference>
<sequence length="314" mass="33475">MMFRKSLAALAVVFVLASTPGLAGDRTAQLDRESLDRNVRKILAEHEEPIRAGLWIGGPTGDAFYTSDPRANLPTASAIKTAFLIELFARHASALDDSPPGLEAILKDDHPAVAHFTPAQRTEIREGLSGASVRRIGGVMMGSLPASNIVYNAAANVTTALLGGPEGLTRAIHDRDPAFAPIMVRRYMLADRRAKGDNEATPAALAAVLQRLAAKKVPGLDASTVEQVRLSVLSKDEPNLGRHFWKDGDLASAPATRVECGWYESGGRTIVYTVMVAQPATGGRAGEKAHSQLAETAKRLAETLVHATGTEETR</sequence>
<gene>
    <name evidence="2" type="ORF">V5E97_24135</name>
</gene>
<reference evidence="2" key="1">
    <citation type="submission" date="2024-05" db="EMBL/GenBank/DDBJ databases">
        <title>Planctomycetes of the genus Singulisphaera possess chitinolytic capabilities.</title>
        <authorList>
            <person name="Ivanova A."/>
        </authorList>
    </citation>
    <scope>NUCLEOTIDE SEQUENCE</scope>
    <source>
        <strain evidence="2">Ch08T</strain>
    </source>
</reference>
<dbReference type="RefSeq" id="WP_406694138.1">
    <property type="nucleotide sequence ID" value="NZ_CP155447.1"/>
</dbReference>
<evidence type="ECO:0008006" key="3">
    <source>
        <dbReference type="Google" id="ProtNLM"/>
    </source>
</evidence>
<dbReference type="EMBL" id="CP155447">
    <property type="protein sequence ID" value="XBH01435.1"/>
    <property type="molecule type" value="Genomic_DNA"/>
</dbReference>
<dbReference type="Gene3D" id="3.40.710.10">
    <property type="entry name" value="DD-peptidase/beta-lactamase superfamily"/>
    <property type="match status" value="1"/>
</dbReference>
<evidence type="ECO:0000256" key="1">
    <source>
        <dbReference type="SAM" id="SignalP"/>
    </source>
</evidence>
<accession>A0AAU7C8H6</accession>
<feature type="chain" id="PRO_5043851293" description="Serine hydrolase" evidence="1">
    <location>
        <begin position="24"/>
        <end position="314"/>
    </location>
</feature>
<proteinExistence type="predicted"/>